<evidence type="ECO:0000256" key="2">
    <source>
        <dbReference type="ARBA" id="ARBA00022679"/>
    </source>
</evidence>
<keyword evidence="6" id="KW-1185">Reference proteome</keyword>
<dbReference type="Gene3D" id="3.40.50.150">
    <property type="entry name" value="Vaccinia Virus protein VP39"/>
    <property type="match status" value="1"/>
</dbReference>
<dbReference type="PROSITE" id="PS50123">
    <property type="entry name" value="CHER"/>
    <property type="match status" value="1"/>
</dbReference>
<dbReference type="GO" id="GO:0008168">
    <property type="term" value="F:methyltransferase activity"/>
    <property type="evidence" value="ECO:0007669"/>
    <property type="project" value="UniProtKB-KW"/>
</dbReference>
<dbReference type="GO" id="GO:0032259">
    <property type="term" value="P:methylation"/>
    <property type="evidence" value="ECO:0007669"/>
    <property type="project" value="UniProtKB-KW"/>
</dbReference>
<dbReference type="PANTHER" id="PTHR24422">
    <property type="entry name" value="CHEMOTAXIS PROTEIN METHYLTRANSFERASE"/>
    <property type="match status" value="1"/>
</dbReference>
<dbReference type="EMBL" id="JBDGHN010000002">
    <property type="protein sequence ID" value="MEN2750105.1"/>
    <property type="molecule type" value="Genomic_DNA"/>
</dbReference>
<organism evidence="5 6">
    <name type="scientific">Psychrobacter saeujeotis</name>
    <dbReference type="NCBI Taxonomy" id="3143436"/>
    <lineage>
        <taxon>Bacteria</taxon>
        <taxon>Pseudomonadati</taxon>
        <taxon>Pseudomonadota</taxon>
        <taxon>Gammaproteobacteria</taxon>
        <taxon>Moraxellales</taxon>
        <taxon>Moraxellaceae</taxon>
        <taxon>Psychrobacter</taxon>
    </lineage>
</organism>
<keyword evidence="2" id="KW-0808">Transferase</keyword>
<dbReference type="Proteomes" id="UP001461960">
    <property type="component" value="Unassembled WGS sequence"/>
</dbReference>
<dbReference type="PANTHER" id="PTHR24422:SF19">
    <property type="entry name" value="CHEMOTAXIS PROTEIN METHYLTRANSFERASE"/>
    <property type="match status" value="1"/>
</dbReference>
<reference evidence="5 6" key="1">
    <citation type="submission" date="2024-05" db="EMBL/GenBank/DDBJ databases">
        <authorList>
            <person name="Kim H.-Y."/>
            <person name="Kim E."/>
            <person name="Cai Y."/>
            <person name="Yang S.-M."/>
            <person name="Lee W."/>
        </authorList>
    </citation>
    <scope>NUCLEOTIDE SEQUENCE [LARGE SCALE GENOMIC DNA]</scope>
    <source>
        <strain evidence="5 6">FBL11</strain>
    </source>
</reference>
<keyword evidence="3" id="KW-0949">S-adenosyl-L-methionine</keyword>
<name>A0ABU9X3X9_9GAMM</name>
<feature type="domain" description="CheR-type methyltransferase" evidence="4">
    <location>
        <begin position="52"/>
        <end position="311"/>
    </location>
</feature>
<comment type="caution">
    <text evidence="5">The sequence shown here is derived from an EMBL/GenBank/DDBJ whole genome shotgun (WGS) entry which is preliminary data.</text>
</comment>
<dbReference type="PRINTS" id="PR00996">
    <property type="entry name" value="CHERMTFRASE"/>
</dbReference>
<dbReference type="InterPro" id="IPR050903">
    <property type="entry name" value="Bact_Chemotaxis_MeTrfase"/>
</dbReference>
<dbReference type="Pfam" id="PF01739">
    <property type="entry name" value="CheR"/>
    <property type="match status" value="1"/>
</dbReference>
<gene>
    <name evidence="5" type="ORF">AAIR29_00520</name>
</gene>
<accession>A0ABU9X3X9</accession>
<sequence length="333" mass="38267">MSFNTSNVGTDIHKVNGLRASKFKLNHLRRNHLKINEPTLFRLKDRPIAVVQWQRYIEQEIGFVLPKEQSQWLLNAIETTATENNLSVAELWEAIKKDNKLNQQLLDTVLIPESRFFRHEPSIAFITSLASQYSARLSQNIIEDYANDSISSSNGSSTRLFRIWSVGCATGQEVWSLAMSLAAKNTSNYVLLGSDVSQRALTKARKGQYDQRQRRLIPSEYQHFTQPLAATDQNENPTYWRVVPELHEQVSFIWHNIFTQGLATLHLQQVIVCQNVLIYFRQFDQRDILTRLSAQCAIGGYIILAPGEALFWRPSNMRRIAHPQVNAWQKISA</sequence>
<evidence type="ECO:0000256" key="1">
    <source>
        <dbReference type="ARBA" id="ARBA00022603"/>
    </source>
</evidence>
<evidence type="ECO:0000256" key="3">
    <source>
        <dbReference type="ARBA" id="ARBA00022691"/>
    </source>
</evidence>
<evidence type="ECO:0000313" key="5">
    <source>
        <dbReference type="EMBL" id="MEN2750105.1"/>
    </source>
</evidence>
<dbReference type="InterPro" id="IPR022642">
    <property type="entry name" value="CheR_C"/>
</dbReference>
<dbReference type="InterPro" id="IPR029063">
    <property type="entry name" value="SAM-dependent_MTases_sf"/>
</dbReference>
<keyword evidence="1 5" id="KW-0489">Methyltransferase</keyword>
<dbReference type="RefSeq" id="WP_299217798.1">
    <property type="nucleotide sequence ID" value="NZ_JBDGHN010000002.1"/>
</dbReference>
<evidence type="ECO:0000313" key="6">
    <source>
        <dbReference type="Proteomes" id="UP001461960"/>
    </source>
</evidence>
<proteinExistence type="predicted"/>
<dbReference type="InterPro" id="IPR000780">
    <property type="entry name" value="CheR_MeTrfase"/>
</dbReference>
<dbReference type="SMART" id="SM00138">
    <property type="entry name" value="MeTrc"/>
    <property type="match status" value="1"/>
</dbReference>
<dbReference type="SUPFAM" id="SSF53335">
    <property type="entry name" value="S-adenosyl-L-methionine-dependent methyltransferases"/>
    <property type="match status" value="1"/>
</dbReference>
<protein>
    <submittedName>
        <fullName evidence="5">CheR family methyltransferase</fullName>
    </submittedName>
</protein>
<evidence type="ECO:0000259" key="4">
    <source>
        <dbReference type="PROSITE" id="PS50123"/>
    </source>
</evidence>